<comment type="similarity">
    <text evidence="1">Belongs to the leucine-binding protein family.</text>
</comment>
<keyword evidence="4" id="KW-0029">Amino-acid transport</keyword>
<dbReference type="PANTHER" id="PTHR47151">
    <property type="entry name" value="LEU/ILE/VAL-BINDING ABC TRANSPORTER SUBUNIT"/>
    <property type="match status" value="1"/>
</dbReference>
<feature type="chain" id="PRO_5041264467" evidence="5">
    <location>
        <begin position="28"/>
        <end position="386"/>
    </location>
</feature>
<comment type="caution">
    <text evidence="7">The sequence shown here is derived from an EMBL/GenBank/DDBJ whole genome shotgun (WGS) entry which is preliminary data.</text>
</comment>
<dbReference type="Proteomes" id="UP001165667">
    <property type="component" value="Unassembled WGS sequence"/>
</dbReference>
<dbReference type="RefSeq" id="WP_282587585.1">
    <property type="nucleotide sequence ID" value="NZ_JAMOIM010000022.1"/>
</dbReference>
<proteinExistence type="inferred from homology"/>
<dbReference type="PRINTS" id="PR00337">
    <property type="entry name" value="LEUILEVALBP"/>
</dbReference>
<evidence type="ECO:0000313" key="8">
    <source>
        <dbReference type="Proteomes" id="UP001165667"/>
    </source>
</evidence>
<dbReference type="CDD" id="cd06342">
    <property type="entry name" value="PBP1_ABC_LIVBP-like"/>
    <property type="match status" value="1"/>
</dbReference>
<keyword evidence="8" id="KW-1185">Reference proteome</keyword>
<evidence type="ECO:0000256" key="4">
    <source>
        <dbReference type="ARBA" id="ARBA00022970"/>
    </source>
</evidence>
<keyword evidence="3 5" id="KW-0732">Signal</keyword>
<name>A0AA42CQ87_9HYPH</name>
<dbReference type="Pfam" id="PF13458">
    <property type="entry name" value="Peripla_BP_6"/>
    <property type="match status" value="1"/>
</dbReference>
<keyword evidence="2" id="KW-0813">Transport</keyword>
<protein>
    <submittedName>
        <fullName evidence="7">Branched-chain amino acid ABC transporter substrate-binding protein</fullName>
    </submittedName>
</protein>
<dbReference type="EMBL" id="JAMOIM010000022">
    <property type="protein sequence ID" value="MCW6511207.1"/>
    <property type="molecule type" value="Genomic_DNA"/>
</dbReference>
<evidence type="ECO:0000256" key="3">
    <source>
        <dbReference type="ARBA" id="ARBA00022729"/>
    </source>
</evidence>
<evidence type="ECO:0000313" key="7">
    <source>
        <dbReference type="EMBL" id="MCW6511207.1"/>
    </source>
</evidence>
<evidence type="ECO:0000256" key="1">
    <source>
        <dbReference type="ARBA" id="ARBA00010062"/>
    </source>
</evidence>
<dbReference type="InterPro" id="IPR000709">
    <property type="entry name" value="Leu_Ile_Val-bd"/>
</dbReference>
<dbReference type="SUPFAM" id="SSF53822">
    <property type="entry name" value="Periplasmic binding protein-like I"/>
    <property type="match status" value="1"/>
</dbReference>
<feature type="domain" description="Leucine-binding protein" evidence="6">
    <location>
        <begin position="31"/>
        <end position="373"/>
    </location>
</feature>
<reference evidence="7" key="1">
    <citation type="submission" date="2022-05" db="EMBL/GenBank/DDBJ databases">
        <authorList>
            <person name="Pankratov T."/>
        </authorList>
    </citation>
    <scope>NUCLEOTIDE SEQUENCE</scope>
    <source>
        <strain evidence="7">BP6-180914</strain>
    </source>
</reference>
<dbReference type="GO" id="GO:0006865">
    <property type="term" value="P:amino acid transport"/>
    <property type="evidence" value="ECO:0007669"/>
    <property type="project" value="UniProtKB-KW"/>
</dbReference>
<evidence type="ECO:0000256" key="5">
    <source>
        <dbReference type="SAM" id="SignalP"/>
    </source>
</evidence>
<gene>
    <name evidence="7" type="ORF">M8523_24720</name>
</gene>
<dbReference type="InterPro" id="IPR028082">
    <property type="entry name" value="Peripla_BP_I"/>
</dbReference>
<organism evidence="7 8">
    <name type="scientific">Lichenifustis flavocetrariae</name>
    <dbReference type="NCBI Taxonomy" id="2949735"/>
    <lineage>
        <taxon>Bacteria</taxon>
        <taxon>Pseudomonadati</taxon>
        <taxon>Pseudomonadota</taxon>
        <taxon>Alphaproteobacteria</taxon>
        <taxon>Hyphomicrobiales</taxon>
        <taxon>Lichenihabitantaceae</taxon>
        <taxon>Lichenifustis</taxon>
    </lineage>
</organism>
<evidence type="ECO:0000256" key="2">
    <source>
        <dbReference type="ARBA" id="ARBA00022448"/>
    </source>
</evidence>
<dbReference type="InterPro" id="IPR028081">
    <property type="entry name" value="Leu-bd"/>
</dbReference>
<dbReference type="AlphaFoldDB" id="A0AA42CQ87"/>
<evidence type="ECO:0000259" key="6">
    <source>
        <dbReference type="Pfam" id="PF13458"/>
    </source>
</evidence>
<sequence length="386" mass="40158">MLNRLSKGFLATISLGALLASSNFGFAASQTIKIAYEGALTGPVAFFGIPIGNGVQLAVAQNQEALAKLGIDLQYVPADDQVDAAQAPTVARKVIQDADIIGVVGPIFGSTTNAVGPLYTQASVPMLTMGTAAALATKGWTMFRVVPNDDLQAAAVADYMTKALKITKIGVIDDGTQYGHGLAAAVKAQVAKDGGSVVVEEAIDPNGDDFSSTVSKITASGAKGVFLGASVNTETVFNRQLVEGGYSGTFFAPDGTLSPDYVKLAGPSSEGTYFTSQAAPVADYGGPKDGPLATFFNDYKAKFSADAQAYSAEGFDATSMIVAAIKSGVRDRAGLVDYLRSKDYRGLTRTYKFQANGEPESDTSINIYQIKNGKIAWLGASSDLTK</sequence>
<accession>A0AA42CQ87</accession>
<dbReference type="PANTHER" id="PTHR47151:SF2">
    <property type="entry name" value="AMINO ACID BINDING PROTEIN"/>
    <property type="match status" value="1"/>
</dbReference>
<dbReference type="Gene3D" id="3.40.50.2300">
    <property type="match status" value="2"/>
</dbReference>
<feature type="signal peptide" evidence="5">
    <location>
        <begin position="1"/>
        <end position="27"/>
    </location>
</feature>